<evidence type="ECO:0000313" key="2">
    <source>
        <dbReference type="EMBL" id="MBF8187161.1"/>
    </source>
</evidence>
<reference evidence="2" key="1">
    <citation type="submission" date="2020-11" db="EMBL/GenBank/DDBJ databases">
        <title>Whole-genome analyses of Nonomuraea sp. K274.</title>
        <authorList>
            <person name="Veyisoglu A."/>
        </authorList>
    </citation>
    <scope>NUCLEOTIDE SEQUENCE</scope>
    <source>
        <strain evidence="2">K274</strain>
    </source>
</reference>
<dbReference type="AlphaFoldDB" id="A0A931F0I7"/>
<keyword evidence="1" id="KW-0812">Transmembrane</keyword>
<keyword evidence="3" id="KW-1185">Reference proteome</keyword>
<keyword evidence="1" id="KW-0472">Membrane</keyword>
<name>A0A931F0I7_9ACTN</name>
<feature type="transmembrane region" description="Helical" evidence="1">
    <location>
        <begin position="51"/>
        <end position="72"/>
    </location>
</feature>
<protein>
    <submittedName>
        <fullName evidence="2">Uncharacterized protein</fullName>
    </submittedName>
</protein>
<accession>A0A931F0I7</accession>
<proteinExistence type="predicted"/>
<evidence type="ECO:0000313" key="3">
    <source>
        <dbReference type="Proteomes" id="UP000605361"/>
    </source>
</evidence>
<comment type="caution">
    <text evidence="2">The sequence shown here is derived from an EMBL/GenBank/DDBJ whole genome shotgun (WGS) entry which is preliminary data.</text>
</comment>
<dbReference type="EMBL" id="JADOGI010000040">
    <property type="protein sequence ID" value="MBF8187161.1"/>
    <property type="molecule type" value="Genomic_DNA"/>
</dbReference>
<gene>
    <name evidence="2" type="ORF">ITP53_15725</name>
</gene>
<dbReference type="PANTHER" id="PTHR35342:SF5">
    <property type="entry name" value="TRICARBOXYLIC TRANSPORT PROTEIN"/>
    <property type="match status" value="1"/>
</dbReference>
<dbReference type="RefSeq" id="WP_195896130.1">
    <property type="nucleotide sequence ID" value="NZ_JADOGI010000040.1"/>
</dbReference>
<evidence type="ECO:0000256" key="1">
    <source>
        <dbReference type="SAM" id="Phobius"/>
    </source>
</evidence>
<keyword evidence="1" id="KW-1133">Transmembrane helix</keyword>
<dbReference type="PANTHER" id="PTHR35342">
    <property type="entry name" value="TRICARBOXYLIC TRANSPORT PROTEIN"/>
    <property type="match status" value="1"/>
</dbReference>
<dbReference type="Proteomes" id="UP000605361">
    <property type="component" value="Unassembled WGS sequence"/>
</dbReference>
<sequence length="88" mass="9421">MLLLALFSVIGCLLKLLRFPLPPIVLAFVLGDRLEAAFRQSLVLTDGNPLVFFTRPISGSVLAIAVIVVIVLKARRAPVAAKTPAETP</sequence>
<organism evidence="2 3">
    <name type="scientific">Nonomuraea cypriaca</name>
    <dbReference type="NCBI Taxonomy" id="1187855"/>
    <lineage>
        <taxon>Bacteria</taxon>
        <taxon>Bacillati</taxon>
        <taxon>Actinomycetota</taxon>
        <taxon>Actinomycetes</taxon>
        <taxon>Streptosporangiales</taxon>
        <taxon>Streptosporangiaceae</taxon>
        <taxon>Nonomuraea</taxon>
    </lineage>
</organism>